<protein>
    <recommendedName>
        <fullName evidence="1">DUF5610 domain-containing protein</fullName>
    </recommendedName>
</protein>
<reference evidence="3" key="1">
    <citation type="journal article" date="2019" name="Int. J. Syst. Evol. Microbiol.">
        <title>The Global Catalogue of Microorganisms (GCM) 10K type strain sequencing project: providing services to taxonomists for standard genome sequencing and annotation.</title>
        <authorList>
            <consortium name="The Broad Institute Genomics Platform"/>
            <consortium name="The Broad Institute Genome Sequencing Center for Infectious Disease"/>
            <person name="Wu L."/>
            <person name="Ma J."/>
        </authorList>
    </citation>
    <scope>NUCLEOTIDE SEQUENCE [LARGE SCALE GENOMIC DNA]</scope>
    <source>
        <strain evidence="3">CGMCC 1.10131</strain>
    </source>
</reference>
<sequence>MNELNGVGKTSVQHYAERLLKQSSPAIEKRNELANDKASLHKQGAIASHVLLSSVEKHTLSMASGGVSLAKPQQVELFDAEEVARNVLNFVASSLYSAKQSGMPEDQLAEMMAQARKGVDMGFEGAREELGDAGLLDEELAKGIDKSYDLIQDGLEKIEEGDYQLESVPIQQQMAMASSHSASIELETAEGDKVTISYGSQLAASYSEGRSSIQASLSSQQQFSFSVEGDLNDDELAAIADLVKQVDKVGAQFFKGNLDQAFEHALSIGFDEQQLVGFAVNFEQQQSVAVSQAYQTANQPSENSSELIPELSEFLSSWQEIQAKVSALFAEPQASTERLLDGILPLSSPAEPADKAADVARFKGFAERMAEALAMFNAPPSSAPANNAADNIS</sequence>
<evidence type="ECO:0000313" key="2">
    <source>
        <dbReference type="EMBL" id="GGB11467.1"/>
    </source>
</evidence>
<gene>
    <name evidence="2" type="ORF">GCM10007414_26170</name>
</gene>
<dbReference type="Pfam" id="PF18433">
    <property type="entry name" value="DUF5610"/>
    <property type="match status" value="1"/>
</dbReference>
<evidence type="ECO:0000259" key="1">
    <source>
        <dbReference type="Pfam" id="PF18433"/>
    </source>
</evidence>
<name>A0ABQ1I2Z7_9ALTE</name>
<dbReference type="InterPro" id="IPR041651">
    <property type="entry name" value="DUF5610"/>
</dbReference>
<organism evidence="2 3">
    <name type="scientific">Agarivorans gilvus</name>
    <dbReference type="NCBI Taxonomy" id="680279"/>
    <lineage>
        <taxon>Bacteria</taxon>
        <taxon>Pseudomonadati</taxon>
        <taxon>Pseudomonadota</taxon>
        <taxon>Gammaproteobacteria</taxon>
        <taxon>Alteromonadales</taxon>
        <taxon>Alteromonadaceae</taxon>
        <taxon>Agarivorans</taxon>
    </lineage>
</organism>
<evidence type="ECO:0000313" key="3">
    <source>
        <dbReference type="Proteomes" id="UP000651977"/>
    </source>
</evidence>
<proteinExistence type="predicted"/>
<dbReference type="Gene3D" id="1.10.132.90">
    <property type="match status" value="1"/>
</dbReference>
<dbReference type="EMBL" id="BMDY01000016">
    <property type="protein sequence ID" value="GGB11467.1"/>
    <property type="molecule type" value="Genomic_DNA"/>
</dbReference>
<keyword evidence="3" id="KW-1185">Reference proteome</keyword>
<comment type="caution">
    <text evidence="2">The sequence shown here is derived from an EMBL/GenBank/DDBJ whole genome shotgun (WGS) entry which is preliminary data.</text>
</comment>
<dbReference type="Proteomes" id="UP000651977">
    <property type="component" value="Unassembled WGS sequence"/>
</dbReference>
<accession>A0ABQ1I2Z7</accession>
<feature type="domain" description="DUF5610" evidence="1">
    <location>
        <begin position="70"/>
        <end position="157"/>
    </location>
</feature>
<dbReference type="RefSeq" id="WP_055733888.1">
    <property type="nucleotide sequence ID" value="NZ_BMDY01000016.1"/>
</dbReference>